<dbReference type="EMBL" id="CP069486">
    <property type="protein sequence ID" value="QRO84945.1"/>
    <property type="molecule type" value="Genomic_DNA"/>
</dbReference>
<proteinExistence type="predicted"/>
<evidence type="ECO:0000256" key="1">
    <source>
        <dbReference type="SAM" id="Phobius"/>
    </source>
</evidence>
<keyword evidence="1" id="KW-1133">Transmembrane helix</keyword>
<name>A0ABX7HF47_9STAP</name>
<feature type="transmembrane region" description="Helical" evidence="1">
    <location>
        <begin position="31"/>
        <end position="52"/>
    </location>
</feature>
<sequence length="89" mass="10382">MIKTIYTVNLINYLLFIVGIFYIYLNKNDFADLLIFFGITSVIAGVISLIFVFSKIEKVRYTGLIWFVVNIANILFLIPFIIFLLFFVI</sequence>
<dbReference type="Proteomes" id="UP000627155">
    <property type="component" value="Chromosome"/>
</dbReference>
<reference evidence="2 3" key="1">
    <citation type="submission" date="2021-02" db="EMBL/GenBank/DDBJ databases">
        <title>FDA dAtabase for Regulatory Grade micrObial Sequences (FDA-ARGOS): Supporting development and validation of Infectious Disease Dx tests.</title>
        <authorList>
            <person name="Sproer C."/>
            <person name="Gronow S."/>
            <person name="Severitt S."/>
            <person name="Schroder I."/>
            <person name="Tallon L."/>
            <person name="Sadzewicz L."/>
            <person name="Zhao X."/>
            <person name="Boylan J."/>
            <person name="Ott S."/>
            <person name="Bowen H."/>
            <person name="Vavikolanu K."/>
            <person name="Mehta A."/>
            <person name="Aluvathingal J."/>
            <person name="Nadendla S."/>
            <person name="Lowell S."/>
            <person name="Myers T."/>
            <person name="Yan Y."/>
            <person name="Sichtig H."/>
        </authorList>
    </citation>
    <scope>NUCLEOTIDE SEQUENCE [LARGE SCALE GENOMIC DNA]</scope>
    <source>
        <strain evidence="2 3">FDAARGOS_1207</strain>
    </source>
</reference>
<protein>
    <submittedName>
        <fullName evidence="2">Uncharacterized protein</fullName>
    </submittedName>
</protein>
<evidence type="ECO:0000313" key="2">
    <source>
        <dbReference type="EMBL" id="QRO84945.1"/>
    </source>
</evidence>
<organism evidence="2 3">
    <name type="scientific">Mammaliicoccus vitulinus</name>
    <dbReference type="NCBI Taxonomy" id="71237"/>
    <lineage>
        <taxon>Bacteria</taxon>
        <taxon>Bacillati</taxon>
        <taxon>Bacillota</taxon>
        <taxon>Bacilli</taxon>
        <taxon>Bacillales</taxon>
        <taxon>Staphylococcaceae</taxon>
        <taxon>Mammaliicoccus</taxon>
    </lineage>
</organism>
<accession>A0ABX7HF47</accession>
<dbReference type="RefSeq" id="WP_204107820.1">
    <property type="nucleotide sequence ID" value="NZ_CBCPHH010000004.1"/>
</dbReference>
<keyword evidence="3" id="KW-1185">Reference proteome</keyword>
<feature type="transmembrane region" description="Helical" evidence="1">
    <location>
        <begin position="7"/>
        <end position="25"/>
    </location>
</feature>
<evidence type="ECO:0000313" key="3">
    <source>
        <dbReference type="Proteomes" id="UP000627155"/>
    </source>
</evidence>
<keyword evidence="1" id="KW-0812">Transmembrane</keyword>
<gene>
    <name evidence="2" type="ORF">I6J37_12320</name>
</gene>
<keyword evidence="1" id="KW-0472">Membrane</keyword>
<feature type="transmembrane region" description="Helical" evidence="1">
    <location>
        <begin position="64"/>
        <end position="88"/>
    </location>
</feature>